<feature type="transmembrane region" description="Helical" evidence="6">
    <location>
        <begin position="276"/>
        <end position="295"/>
    </location>
</feature>
<dbReference type="GO" id="GO:0022857">
    <property type="term" value="F:transmembrane transporter activity"/>
    <property type="evidence" value="ECO:0007669"/>
    <property type="project" value="InterPro"/>
</dbReference>
<evidence type="ECO:0000313" key="9">
    <source>
        <dbReference type="Proteomes" id="UP000010729"/>
    </source>
</evidence>
<dbReference type="SUPFAM" id="SSF103473">
    <property type="entry name" value="MFS general substrate transporter"/>
    <property type="match status" value="1"/>
</dbReference>
<keyword evidence="4 6" id="KW-1133">Transmembrane helix</keyword>
<keyword evidence="3 6" id="KW-0812">Transmembrane</keyword>
<keyword evidence="5 6" id="KW-0472">Membrane</keyword>
<feature type="transmembrane region" description="Helical" evidence="6">
    <location>
        <begin position="79"/>
        <end position="98"/>
    </location>
</feature>
<dbReference type="AlphaFoldDB" id="N1V7N5"/>
<name>N1V7N5_9MICC</name>
<evidence type="ECO:0000256" key="4">
    <source>
        <dbReference type="ARBA" id="ARBA00022989"/>
    </source>
</evidence>
<feature type="transmembrane region" description="Helical" evidence="6">
    <location>
        <begin position="52"/>
        <end position="72"/>
    </location>
</feature>
<accession>N1V7N5</accession>
<protein>
    <submittedName>
        <fullName evidence="8">Major facilitator transporter</fullName>
    </submittedName>
</protein>
<reference evidence="8 9" key="1">
    <citation type="journal article" date="2013" name="Genome Announc.">
        <title>Draft Genome Sequence of Arthrobacter crystallopoietes Strain BAB-32, Revealing Genes for Bioremediation.</title>
        <authorList>
            <person name="Joshi M.N."/>
            <person name="Pandit A.S."/>
            <person name="Sharma A."/>
            <person name="Pandya R.V."/>
            <person name="Desai S.M."/>
            <person name="Saxena A.K."/>
            <person name="Bagatharia S.B."/>
        </authorList>
    </citation>
    <scope>NUCLEOTIDE SEQUENCE [LARGE SCALE GENOMIC DNA]</scope>
    <source>
        <strain evidence="8 9">BAB-32</strain>
    </source>
</reference>
<feature type="transmembrane region" description="Helical" evidence="6">
    <location>
        <begin position="301"/>
        <end position="320"/>
    </location>
</feature>
<feature type="transmembrane region" description="Helical" evidence="6">
    <location>
        <begin position="332"/>
        <end position="355"/>
    </location>
</feature>
<dbReference type="EMBL" id="ANPE02000124">
    <property type="protein sequence ID" value="EMY34248.1"/>
    <property type="molecule type" value="Genomic_DNA"/>
</dbReference>
<organism evidence="8 9">
    <name type="scientific">Arthrobacter crystallopoietes BAB-32</name>
    <dbReference type="NCBI Taxonomy" id="1246476"/>
    <lineage>
        <taxon>Bacteria</taxon>
        <taxon>Bacillati</taxon>
        <taxon>Actinomycetota</taxon>
        <taxon>Actinomycetes</taxon>
        <taxon>Micrococcales</taxon>
        <taxon>Micrococcaceae</taxon>
        <taxon>Crystallibacter</taxon>
    </lineage>
</organism>
<sequence length="386" mass="39581">MASPAVGTSSDRGTYTYIAVFSAVLYTVLLIAPVIAGKLAAQFGLSPVELGMLFSLELGAFSLATVPAYLWLTRMNLRTATYLFTAVVIAGNLASGFIDSFALLVAARVITSLAAGSITVIILSLSGRTSNPSRAFGIFVVFQLAMGALILAVFPALYAGTGVAAIYWTLAGLAALCLLVVRCIDGDALRKNDGGGLASAAQVPERLPVGKFVLGMAAVLLFYIALSGVWAFMAQLSAGAGIDLSASSLVLSVATVAGIVSALVATVLGDTPKRRLFLLGGYIAMALSVALLFGAPGLVRFAIAAVIFKFAWTFILPYLLSSLSSLGSSKHLMNTTNLMIGTGFAIGPIVSGSLIQSSGSFGGMLTLAVVGVLASLLCIMGAQRKA</sequence>
<feature type="transmembrane region" description="Helical" evidence="6">
    <location>
        <begin position="104"/>
        <end position="123"/>
    </location>
</feature>
<dbReference type="InterPro" id="IPR050189">
    <property type="entry name" value="MFS_Efflux_Transporters"/>
</dbReference>
<feature type="transmembrane region" description="Helical" evidence="6">
    <location>
        <begin position="212"/>
        <end position="233"/>
    </location>
</feature>
<feature type="domain" description="Major facilitator superfamily (MFS) profile" evidence="7">
    <location>
        <begin position="12"/>
        <end position="386"/>
    </location>
</feature>
<dbReference type="Pfam" id="PF07690">
    <property type="entry name" value="MFS_1"/>
    <property type="match status" value="1"/>
</dbReference>
<feature type="transmembrane region" description="Helical" evidence="6">
    <location>
        <begin position="17"/>
        <end position="40"/>
    </location>
</feature>
<proteinExistence type="predicted"/>
<evidence type="ECO:0000313" key="8">
    <source>
        <dbReference type="EMBL" id="EMY34248.1"/>
    </source>
</evidence>
<feature type="transmembrane region" description="Helical" evidence="6">
    <location>
        <begin position="361"/>
        <end position="382"/>
    </location>
</feature>
<dbReference type="Proteomes" id="UP000010729">
    <property type="component" value="Unassembled WGS sequence"/>
</dbReference>
<keyword evidence="9" id="KW-1185">Reference proteome</keyword>
<evidence type="ECO:0000256" key="5">
    <source>
        <dbReference type="ARBA" id="ARBA00023136"/>
    </source>
</evidence>
<dbReference type="PANTHER" id="PTHR43124">
    <property type="entry name" value="PURINE EFFLUX PUMP PBUE"/>
    <property type="match status" value="1"/>
</dbReference>
<dbReference type="InterPro" id="IPR020846">
    <property type="entry name" value="MFS_dom"/>
</dbReference>
<evidence type="ECO:0000259" key="7">
    <source>
        <dbReference type="PROSITE" id="PS50850"/>
    </source>
</evidence>
<dbReference type="GO" id="GO:0005886">
    <property type="term" value="C:plasma membrane"/>
    <property type="evidence" value="ECO:0007669"/>
    <property type="project" value="UniProtKB-SubCell"/>
</dbReference>
<comment type="caution">
    <text evidence="8">The sequence shown here is derived from an EMBL/GenBank/DDBJ whole genome shotgun (WGS) entry which is preliminary data.</text>
</comment>
<dbReference type="PROSITE" id="PS50850">
    <property type="entry name" value="MFS"/>
    <property type="match status" value="1"/>
</dbReference>
<dbReference type="InterPro" id="IPR036259">
    <property type="entry name" value="MFS_trans_sf"/>
</dbReference>
<feature type="transmembrane region" description="Helical" evidence="6">
    <location>
        <begin position="135"/>
        <end position="159"/>
    </location>
</feature>
<keyword evidence="2" id="KW-1003">Cell membrane</keyword>
<evidence type="ECO:0000256" key="1">
    <source>
        <dbReference type="ARBA" id="ARBA00004651"/>
    </source>
</evidence>
<evidence type="ECO:0000256" key="6">
    <source>
        <dbReference type="SAM" id="Phobius"/>
    </source>
</evidence>
<dbReference type="PANTHER" id="PTHR43124:SF10">
    <property type="entry name" value="PURINE EFFLUX PUMP PBUE"/>
    <property type="match status" value="1"/>
</dbReference>
<feature type="transmembrane region" description="Helical" evidence="6">
    <location>
        <begin position="245"/>
        <end position="269"/>
    </location>
</feature>
<dbReference type="Gene3D" id="1.20.1250.20">
    <property type="entry name" value="MFS general substrate transporter like domains"/>
    <property type="match status" value="2"/>
</dbReference>
<dbReference type="InterPro" id="IPR011701">
    <property type="entry name" value="MFS"/>
</dbReference>
<evidence type="ECO:0000256" key="2">
    <source>
        <dbReference type="ARBA" id="ARBA00022475"/>
    </source>
</evidence>
<comment type="subcellular location">
    <subcellularLocation>
        <location evidence="1">Cell membrane</location>
        <topology evidence="1">Multi-pass membrane protein</topology>
    </subcellularLocation>
</comment>
<feature type="transmembrane region" description="Helical" evidence="6">
    <location>
        <begin position="165"/>
        <end position="184"/>
    </location>
</feature>
<gene>
    <name evidence="8" type="ORF">D477_010686</name>
</gene>
<evidence type="ECO:0000256" key="3">
    <source>
        <dbReference type="ARBA" id="ARBA00022692"/>
    </source>
</evidence>